<dbReference type="PANTHER" id="PTHR45436">
    <property type="entry name" value="SENSOR HISTIDINE KINASE YKOH"/>
    <property type="match status" value="1"/>
</dbReference>
<dbReference type="GO" id="GO:0004673">
    <property type="term" value="F:protein histidine kinase activity"/>
    <property type="evidence" value="ECO:0007669"/>
    <property type="project" value="UniProtKB-EC"/>
</dbReference>
<feature type="compositionally biased region" description="Low complexity" evidence="6">
    <location>
        <begin position="285"/>
        <end position="311"/>
    </location>
</feature>
<name>A0A840WZK4_9ACTN</name>
<keyword evidence="5 8" id="KW-0418">Kinase</keyword>
<dbReference type="RefSeq" id="WP_312894044.1">
    <property type="nucleotide sequence ID" value="NZ_BAAAKM010000037.1"/>
</dbReference>
<feature type="compositionally biased region" description="Polar residues" evidence="6">
    <location>
        <begin position="460"/>
        <end position="469"/>
    </location>
</feature>
<evidence type="ECO:0000256" key="1">
    <source>
        <dbReference type="ARBA" id="ARBA00000085"/>
    </source>
</evidence>
<feature type="region of interest" description="Disordered" evidence="6">
    <location>
        <begin position="424"/>
        <end position="504"/>
    </location>
</feature>
<dbReference type="Gene3D" id="3.30.565.10">
    <property type="entry name" value="Histidine kinase-like ATPase, C-terminal domain"/>
    <property type="match status" value="1"/>
</dbReference>
<evidence type="ECO:0000256" key="6">
    <source>
        <dbReference type="SAM" id="MobiDB-lite"/>
    </source>
</evidence>
<protein>
    <recommendedName>
        <fullName evidence="2">histidine kinase</fullName>
        <ecNumber evidence="2">2.7.13.3</ecNumber>
    </recommendedName>
</protein>
<keyword evidence="4" id="KW-0808">Transferase</keyword>
<dbReference type="EMBL" id="JACHDO010000001">
    <property type="protein sequence ID" value="MBB5495638.1"/>
    <property type="molecule type" value="Genomic_DNA"/>
</dbReference>
<feature type="compositionally biased region" description="Low complexity" evidence="6">
    <location>
        <begin position="96"/>
        <end position="110"/>
    </location>
</feature>
<organism evidence="8 9">
    <name type="scientific">Nocardiopsis metallicus</name>
    <dbReference type="NCBI Taxonomy" id="179819"/>
    <lineage>
        <taxon>Bacteria</taxon>
        <taxon>Bacillati</taxon>
        <taxon>Actinomycetota</taxon>
        <taxon>Actinomycetes</taxon>
        <taxon>Streptosporangiales</taxon>
        <taxon>Nocardiopsidaceae</taxon>
        <taxon>Nocardiopsis</taxon>
    </lineage>
</organism>
<evidence type="ECO:0000256" key="2">
    <source>
        <dbReference type="ARBA" id="ARBA00012438"/>
    </source>
</evidence>
<feature type="compositionally biased region" description="Polar residues" evidence="6">
    <location>
        <begin position="157"/>
        <end position="166"/>
    </location>
</feature>
<accession>A0A840WZK4</accession>
<dbReference type="GO" id="GO:0005886">
    <property type="term" value="C:plasma membrane"/>
    <property type="evidence" value="ECO:0007669"/>
    <property type="project" value="TreeGrafter"/>
</dbReference>
<feature type="compositionally biased region" description="Low complexity" evidence="6">
    <location>
        <begin position="795"/>
        <end position="822"/>
    </location>
</feature>
<feature type="region of interest" description="Disordered" evidence="6">
    <location>
        <begin position="747"/>
        <end position="896"/>
    </location>
</feature>
<dbReference type="PANTHER" id="PTHR45436:SF5">
    <property type="entry name" value="SENSOR HISTIDINE KINASE TRCS"/>
    <property type="match status" value="1"/>
</dbReference>
<keyword evidence="3" id="KW-0597">Phosphoprotein</keyword>
<feature type="compositionally biased region" description="Polar residues" evidence="6">
    <location>
        <begin position="18"/>
        <end position="33"/>
    </location>
</feature>
<dbReference type="GO" id="GO:0000160">
    <property type="term" value="P:phosphorelay signal transduction system"/>
    <property type="evidence" value="ECO:0007669"/>
    <property type="project" value="TreeGrafter"/>
</dbReference>
<comment type="caution">
    <text evidence="8">The sequence shown here is derived from an EMBL/GenBank/DDBJ whole genome shotgun (WGS) entry which is preliminary data.</text>
</comment>
<evidence type="ECO:0000256" key="5">
    <source>
        <dbReference type="ARBA" id="ARBA00022777"/>
    </source>
</evidence>
<dbReference type="Proteomes" id="UP000579647">
    <property type="component" value="Unassembled WGS sequence"/>
</dbReference>
<dbReference type="Pfam" id="PF02518">
    <property type="entry name" value="HATPase_c"/>
    <property type="match status" value="1"/>
</dbReference>
<feature type="compositionally biased region" description="Polar residues" evidence="6">
    <location>
        <begin position="230"/>
        <end position="247"/>
    </location>
</feature>
<feature type="compositionally biased region" description="Low complexity" evidence="6">
    <location>
        <begin position="471"/>
        <end position="481"/>
    </location>
</feature>
<feature type="domain" description="Histidine kinase/HSP90-like ATPase" evidence="7">
    <location>
        <begin position="632"/>
        <end position="744"/>
    </location>
</feature>
<dbReference type="InterPro" id="IPR050428">
    <property type="entry name" value="TCS_sensor_his_kinase"/>
</dbReference>
<comment type="catalytic activity">
    <reaction evidence="1">
        <text>ATP + protein L-histidine = ADP + protein N-phospho-L-histidine.</text>
        <dbReference type="EC" id="2.7.13.3"/>
    </reaction>
</comment>
<evidence type="ECO:0000259" key="7">
    <source>
        <dbReference type="SMART" id="SM00387"/>
    </source>
</evidence>
<feature type="compositionally biased region" description="Basic and acidic residues" evidence="6">
    <location>
        <begin position="111"/>
        <end position="130"/>
    </location>
</feature>
<dbReference type="InterPro" id="IPR003594">
    <property type="entry name" value="HATPase_dom"/>
</dbReference>
<dbReference type="AlphaFoldDB" id="A0A840WZK4"/>
<feature type="compositionally biased region" description="Polar residues" evidence="6">
    <location>
        <begin position="64"/>
        <end position="75"/>
    </location>
</feature>
<evidence type="ECO:0000313" key="9">
    <source>
        <dbReference type="Proteomes" id="UP000579647"/>
    </source>
</evidence>
<feature type="compositionally biased region" description="Polar residues" evidence="6">
    <location>
        <begin position="274"/>
        <end position="284"/>
    </location>
</feature>
<feature type="compositionally biased region" description="Polar residues" evidence="6">
    <location>
        <begin position="751"/>
        <end position="778"/>
    </location>
</feature>
<feature type="compositionally biased region" description="Pro residues" evidence="6">
    <location>
        <begin position="77"/>
        <end position="86"/>
    </location>
</feature>
<sequence>MTEPPTGPFSASAENGYRPTSRTSVPNPYTTRSVDVDDVDTGANPVGQWRGVGLDEPEPRNPYTPATTDTMTDNPTPEGPTMPGSPTPGNTERPEAPVQSAAPASSAPEPAADHRSTPGQHTAREPHRPEAQLPEPQAPPQESQLHESQPRWPAAESSASGSQWEPQQAPYEPRRYADRPQAPYEPPHRDQARPQGAEQGQEHRPAGHDPQAPLGYQGHPDPNGYRDHQGYQQAQRFEQAQGYQQAQGLRGQSYPDPGHPGQGYPADRRGPQYPGSQYPGSQYPGSQYPGSQYSDSSYPGSPYPESQQGRPGHPGGPRGHQGQPPAPYPYPQAEYPPQPPVPPLQHYPVHYAHPQPLPYQSAYPLPYQPPGYVLPGQPVIYPGQFGAYGQPNPYGQPVQHVIVLAAGQQPQVVTAESAATLFAERSEPTVSQEVRQDKALTRSGTDEEAAPEHSEGAAQAQPSAKSPKQTDPAAAVDAPVAEHPAKDTAEETTEEKAEAAAAAKAEVAEAVSEALLNPEAGSGGRILNEALAGLAMRDLSLVDALLETVEALETDAQDPDLLDKLFQIDNFATRMRRNGENFLVLTGHDGGESDAHDEIVPLLDVARAATSEIKDYPRVSLGKLPQASITGLAADDISHLLAELLDNATANSPEHSQVVISARELEDGRLMIIVEDEGVGIPEDQLAELNGRLSGEPVLDDEVPKHMGLYVASRIAKKHGLETRLEPRSFRGLSAFTIVPKGLLRVATPRQPGQTRTSMIPSTSAPVTSTGPIPQQPANGKPLNGSGSNGGGANGNVAAGPGASKDAPPATTGGTSAVTAAGLPRRSATPHGSPLRMMPHPGALSETPPPPPKGREDTPPKLTGQARAEQIRDEIGDFLDGERAAIEGEELEGDKE</sequence>
<proteinExistence type="predicted"/>
<feature type="compositionally biased region" description="Basic and acidic residues" evidence="6">
    <location>
        <begin position="869"/>
        <end position="886"/>
    </location>
</feature>
<gene>
    <name evidence="8" type="ORF">HNR07_006775</name>
</gene>
<dbReference type="InterPro" id="IPR036890">
    <property type="entry name" value="HATPase_C_sf"/>
</dbReference>
<feature type="compositionally biased region" description="Basic and acidic residues" evidence="6">
    <location>
        <begin position="483"/>
        <end position="498"/>
    </location>
</feature>
<feature type="region of interest" description="Disordered" evidence="6">
    <location>
        <begin position="1"/>
        <end position="349"/>
    </location>
</feature>
<feature type="compositionally biased region" description="Low complexity" evidence="6">
    <location>
        <begin position="131"/>
        <end position="143"/>
    </location>
</feature>
<feature type="compositionally biased region" description="Acidic residues" evidence="6">
    <location>
        <begin position="887"/>
        <end position="896"/>
    </location>
</feature>
<evidence type="ECO:0000313" key="8">
    <source>
        <dbReference type="EMBL" id="MBB5495638.1"/>
    </source>
</evidence>
<dbReference type="SUPFAM" id="SSF55874">
    <property type="entry name" value="ATPase domain of HSP90 chaperone/DNA topoisomerase II/histidine kinase"/>
    <property type="match status" value="1"/>
</dbReference>
<keyword evidence="9" id="KW-1185">Reference proteome</keyword>
<evidence type="ECO:0000256" key="4">
    <source>
        <dbReference type="ARBA" id="ARBA00022679"/>
    </source>
</evidence>
<evidence type="ECO:0000256" key="3">
    <source>
        <dbReference type="ARBA" id="ARBA00022553"/>
    </source>
</evidence>
<dbReference type="EC" id="2.7.13.3" evidence="2"/>
<feature type="compositionally biased region" description="Pro residues" evidence="6">
    <location>
        <begin position="324"/>
        <end position="345"/>
    </location>
</feature>
<dbReference type="SMART" id="SM00387">
    <property type="entry name" value="HATPase_c"/>
    <property type="match status" value="1"/>
</dbReference>
<reference evidence="8 9" key="1">
    <citation type="submission" date="2020-08" db="EMBL/GenBank/DDBJ databases">
        <title>Sequencing the genomes of 1000 actinobacteria strains.</title>
        <authorList>
            <person name="Klenk H.-P."/>
        </authorList>
    </citation>
    <scope>NUCLEOTIDE SEQUENCE [LARGE SCALE GENOMIC DNA]</scope>
    <source>
        <strain evidence="8 9">DSM 44598</strain>
    </source>
</reference>